<dbReference type="Pfam" id="PF01609">
    <property type="entry name" value="DDE_Tnp_1"/>
    <property type="match status" value="1"/>
</dbReference>
<evidence type="ECO:0000259" key="2">
    <source>
        <dbReference type="Pfam" id="PF01609"/>
    </source>
</evidence>
<dbReference type="AlphaFoldDB" id="T1A2Y5"/>
<evidence type="ECO:0000259" key="3">
    <source>
        <dbReference type="Pfam" id="PF05598"/>
    </source>
</evidence>
<dbReference type="PANTHER" id="PTHR33408">
    <property type="entry name" value="TRANSPOSASE"/>
    <property type="match status" value="1"/>
</dbReference>
<feature type="domain" description="Transposase InsH N-terminal" evidence="3">
    <location>
        <begin position="20"/>
        <end position="111"/>
    </location>
</feature>
<comment type="caution">
    <text evidence="4">The sequence shown here is derived from an EMBL/GenBank/DDBJ whole genome shotgun (WGS) entry which is preliminary data.</text>
</comment>
<dbReference type="EMBL" id="AUZX01013488">
    <property type="protein sequence ID" value="EQD35439.1"/>
    <property type="molecule type" value="Genomic_DNA"/>
</dbReference>
<feature type="region of interest" description="Disordered" evidence="1">
    <location>
        <begin position="180"/>
        <end position="201"/>
    </location>
</feature>
<sequence>MKTKFRDHQPDDRMLLPPSFADLLPKEHEVFFVRETVLKADLSQIYGSYTATKGQPPYQPSMMVALLLYAYIRGVRSARKIERMLWEDIPMRYLSGNQQPDFWTIAYFRKRHLDALAEFFAQTVVAAQRAQLVKLDDLAVDGTKLRANASKHRAMSYGRLEQEEKRLQEVIAEDLKAAVAEDEAEARTEHPKDPPDKGGKAKELAIAEERLETVREAKQELERRAVEREEKRQAAVRARGATPRHSATDVKPKAKDQINFTDAESRVMKDGQGTFIQGYNAQAAVDAETQIIVAADLTNVAPDVGHLPDLIDQVRRNIGRLPKRVLADAGYYSEANVKDIERQRCEPLIPPERISHMQWRTTKAPKGRIPKNLSTKQRMIRKLHTKRGKELYKRRETSVEPIFGQIKWNRNLRQISFRGLANAKASWLFECAVHNLIKMYKAGIAWA</sequence>
<protein>
    <submittedName>
        <fullName evidence="4">Transposase, IS4 family protein</fullName>
    </submittedName>
</protein>
<name>T1A2Y5_9ZZZZ</name>
<feature type="region of interest" description="Disordered" evidence="1">
    <location>
        <begin position="225"/>
        <end position="253"/>
    </location>
</feature>
<reference evidence="4" key="2">
    <citation type="journal article" date="2014" name="ISME J.">
        <title>Microbial stratification in low pH oxic and suboxic macroscopic growths along an acid mine drainage.</title>
        <authorList>
            <person name="Mendez-Garcia C."/>
            <person name="Mesa V."/>
            <person name="Sprenger R.R."/>
            <person name="Richter M."/>
            <person name="Diez M.S."/>
            <person name="Solano J."/>
            <person name="Bargiela R."/>
            <person name="Golyshina O.V."/>
            <person name="Manteca A."/>
            <person name="Ramos J.L."/>
            <person name="Gallego J.R."/>
            <person name="Llorente I."/>
            <person name="Martins Dos Santos V.A."/>
            <person name="Jensen O.N."/>
            <person name="Pelaez A.I."/>
            <person name="Sanchez J."/>
            <person name="Ferrer M."/>
        </authorList>
    </citation>
    <scope>NUCLEOTIDE SEQUENCE</scope>
</reference>
<dbReference type="GO" id="GO:0006313">
    <property type="term" value="P:DNA transposition"/>
    <property type="evidence" value="ECO:0007669"/>
    <property type="project" value="InterPro"/>
</dbReference>
<dbReference type="PANTHER" id="PTHR33408:SF4">
    <property type="entry name" value="TRANSPOSASE DDE DOMAIN-CONTAINING PROTEIN"/>
    <property type="match status" value="1"/>
</dbReference>
<proteinExistence type="predicted"/>
<gene>
    <name evidence="4" type="ORF">B1A_18289</name>
</gene>
<accession>T1A2Y5</accession>
<dbReference type="InterPro" id="IPR002559">
    <property type="entry name" value="Transposase_11"/>
</dbReference>
<reference evidence="4" key="1">
    <citation type="submission" date="2013-08" db="EMBL/GenBank/DDBJ databases">
        <authorList>
            <person name="Mendez C."/>
            <person name="Richter M."/>
            <person name="Ferrer M."/>
            <person name="Sanchez J."/>
        </authorList>
    </citation>
    <scope>NUCLEOTIDE SEQUENCE</scope>
</reference>
<dbReference type="Pfam" id="PF05598">
    <property type="entry name" value="DUF772"/>
    <property type="match status" value="1"/>
</dbReference>
<dbReference type="GO" id="GO:0003677">
    <property type="term" value="F:DNA binding"/>
    <property type="evidence" value="ECO:0007669"/>
    <property type="project" value="InterPro"/>
</dbReference>
<feature type="domain" description="Transposase IS4-like" evidence="2">
    <location>
        <begin position="268"/>
        <end position="436"/>
    </location>
</feature>
<feature type="compositionally biased region" description="Basic and acidic residues" evidence="1">
    <location>
        <begin position="185"/>
        <end position="201"/>
    </location>
</feature>
<dbReference type="InterPro" id="IPR008490">
    <property type="entry name" value="Transposase_InsH_N"/>
</dbReference>
<evidence type="ECO:0000256" key="1">
    <source>
        <dbReference type="SAM" id="MobiDB-lite"/>
    </source>
</evidence>
<evidence type="ECO:0000313" key="4">
    <source>
        <dbReference type="EMBL" id="EQD35439.1"/>
    </source>
</evidence>
<dbReference type="InterPro" id="IPR047629">
    <property type="entry name" value="IS1182_transpos"/>
</dbReference>
<dbReference type="NCBIfam" id="NF033551">
    <property type="entry name" value="transpos_IS1182"/>
    <property type="match status" value="1"/>
</dbReference>
<dbReference type="GO" id="GO:0004803">
    <property type="term" value="F:transposase activity"/>
    <property type="evidence" value="ECO:0007669"/>
    <property type="project" value="InterPro"/>
</dbReference>
<organism evidence="4">
    <name type="scientific">mine drainage metagenome</name>
    <dbReference type="NCBI Taxonomy" id="410659"/>
    <lineage>
        <taxon>unclassified sequences</taxon>
        <taxon>metagenomes</taxon>
        <taxon>ecological metagenomes</taxon>
    </lineage>
</organism>